<dbReference type="Gene3D" id="3.30.70.3290">
    <property type="match status" value="1"/>
</dbReference>
<dbReference type="SUPFAM" id="SSF53335">
    <property type="entry name" value="S-adenosyl-L-methionine-dependent methyltransferases"/>
    <property type="match status" value="1"/>
</dbReference>
<dbReference type="Gene3D" id="3.40.50.150">
    <property type="entry name" value="Vaccinia Virus protein VP39"/>
    <property type="match status" value="1"/>
</dbReference>
<dbReference type="GO" id="GO:0004312">
    <property type="term" value="F:fatty acid synthase activity"/>
    <property type="evidence" value="ECO:0007669"/>
    <property type="project" value="TreeGrafter"/>
</dbReference>
<dbReference type="PANTHER" id="PTHR43775:SF37">
    <property type="entry name" value="SI:DKEY-61P9.11"/>
    <property type="match status" value="1"/>
</dbReference>
<feature type="domain" description="Ketosynthase family 3 (KS3)" evidence="17">
    <location>
        <begin position="1352"/>
        <end position="1772"/>
    </location>
</feature>
<dbReference type="Gene3D" id="3.50.50.60">
    <property type="entry name" value="FAD/NAD(P)-binding domain"/>
    <property type="match status" value="1"/>
</dbReference>
<dbReference type="PRINTS" id="PR00370">
    <property type="entry name" value="FMOXYGENASE"/>
</dbReference>
<feature type="active site" description="Proton donor; for dehydratase activity" evidence="15">
    <location>
        <position position="2160"/>
    </location>
</feature>
<dbReference type="Pfam" id="PF00550">
    <property type="entry name" value="PP-binding"/>
    <property type="match status" value="3"/>
</dbReference>
<evidence type="ECO:0000256" key="11">
    <source>
        <dbReference type="ARBA" id="ARBA00022827"/>
    </source>
</evidence>
<dbReference type="SMART" id="SM01294">
    <property type="entry name" value="PKS_PP_betabranch"/>
    <property type="match status" value="2"/>
</dbReference>
<evidence type="ECO:0000256" key="5">
    <source>
        <dbReference type="ARBA" id="ARBA00022450"/>
    </source>
</evidence>
<dbReference type="SUPFAM" id="SSF51905">
    <property type="entry name" value="FAD/NAD(P)-binding domain"/>
    <property type="match status" value="2"/>
</dbReference>
<dbReference type="Pfam" id="PF00109">
    <property type="entry name" value="ketoacyl-synt"/>
    <property type="match status" value="4"/>
</dbReference>
<feature type="region of interest" description="N-terminal hotdog fold" evidence="15">
    <location>
        <begin position="4147"/>
        <end position="4263"/>
    </location>
</feature>
<dbReference type="GO" id="GO:0050660">
    <property type="term" value="F:flavin adenine dinucleotide binding"/>
    <property type="evidence" value="ECO:0007669"/>
    <property type="project" value="InterPro"/>
</dbReference>
<dbReference type="SUPFAM" id="SSF47336">
    <property type="entry name" value="ACP-like"/>
    <property type="match status" value="3"/>
</dbReference>
<dbReference type="SMART" id="SM00826">
    <property type="entry name" value="PKS_DH"/>
    <property type="match status" value="2"/>
</dbReference>
<feature type="active site" description="Proton acceptor; for dehydratase activity" evidence="15">
    <location>
        <position position="1997"/>
    </location>
</feature>
<dbReference type="PROSITE" id="PS00012">
    <property type="entry name" value="PHOSPHOPANTETHEINE"/>
    <property type="match status" value="1"/>
</dbReference>
<dbReference type="InterPro" id="IPR009081">
    <property type="entry name" value="PP-bd_ACP"/>
</dbReference>
<dbReference type="GO" id="GO:0005737">
    <property type="term" value="C:cytoplasm"/>
    <property type="evidence" value="ECO:0007669"/>
    <property type="project" value="UniProtKB-SubCell"/>
</dbReference>
<evidence type="ECO:0000256" key="15">
    <source>
        <dbReference type="PROSITE-ProRule" id="PRU01363"/>
    </source>
</evidence>
<dbReference type="SUPFAM" id="SSF51735">
    <property type="entry name" value="NAD(P)-binding Rossmann-fold domains"/>
    <property type="match status" value="4"/>
</dbReference>
<keyword evidence="9" id="KW-0808">Transferase</keyword>
<dbReference type="GO" id="GO:0031177">
    <property type="term" value="F:phosphopantetheine binding"/>
    <property type="evidence" value="ECO:0007669"/>
    <property type="project" value="InterPro"/>
</dbReference>
<evidence type="ECO:0000259" key="16">
    <source>
        <dbReference type="PROSITE" id="PS50075"/>
    </source>
</evidence>
<evidence type="ECO:0000256" key="8">
    <source>
        <dbReference type="ARBA" id="ARBA00022630"/>
    </source>
</evidence>
<dbReference type="Pfam" id="PF08242">
    <property type="entry name" value="Methyltransf_12"/>
    <property type="match status" value="1"/>
</dbReference>
<feature type="domain" description="Carrier" evidence="16">
    <location>
        <begin position="4928"/>
        <end position="5001"/>
    </location>
</feature>
<dbReference type="PROSITE" id="PS52019">
    <property type="entry name" value="PKS_MFAS_DH"/>
    <property type="match status" value="4"/>
</dbReference>
<dbReference type="PROSITE" id="PS00606">
    <property type="entry name" value="KS3_1"/>
    <property type="match status" value="3"/>
</dbReference>
<dbReference type="UniPathway" id="UPA00094"/>
<sequence length="6195" mass="682656">MRSNDIKNNAIAIVGMACRFPQANHYSEFWKNLKDGKNSIREIPSSRWDEAVYSAEFKASNKSASKWCGLLDDIDRFDAEFFGVSAKESKCMDPQQRLLLQETLHCIEDSAIPLATLRQKKTGVYIGVMAVDYLIESTAKDVVTDGYACLGNYECILANRLSHLFNFRGPSFSIDAACGSSLVAMHQAKLSLLSGEADYAIAGGVSLDLHPWKYIAFSKARMLSPDGQCKTFDSDANGYVPGEGVGVVLLQRLENALQERNHIYGIVLGSAVHHAGNTLSITSPSIQSQQHLIEEILIENCVNPETISYVEAHGTGTSLGDPIEVAALSRAFEAHTSKKNFCCLGSVKSNIGHLEAAAGVASVIKVLLMMRHRQIPPTLNVVRPNPLLFLENSPFKLSLKCEEWKSDADGGRLRAGISSFGFGGTISHIILESPPETESRRSLVGSFPFLLSAKTEHSLLALRDKWLAPDWQDDFRKIPVLDYCGSLGTGREHHEYRWACLTKNHEDLTAQIDTLKHVSRPSHADWLLHIGDSAWSGLNEIKPFFRQTSLMREKYNQLKCAMASSPWFKHERPRLQVSWTEATQAAQTFMVNYLYLSGLMDWGFAPALIAGSGLGVWQSLALSGMLSPVDVLAVLHGKISLEQIKLSSPVLPFYDAVDGQILNPVRFQQAYFIDLLENVDIATDDWTDYLENARTLEKSQHTFKSYLNDWMPHLQAKGLNIEKLLSQQALSWPEKILGTLIIQSSLLKLYRKWGLAPKGRIEDPCLRELAHLLASVDIDNGAIADLVFGDVSGLSRVVDDLNGRILGNLHRQDFPLLYQQNTLPAALADFPAWLAKFRQNPSVRPPTEGRACLQFGATDQANALSPAIRIDRPIPLAEACLALWQAGVDIDWSHYFLSKPFHRVSLPSYEFSGTAYWLPKQNDVVRHNMLIRDQQNLNRFTRQLSPLEDAVIRDTVVEGQCITPSPLRLALALQAAKTKLSQAVNRLDDVYFPNPGIIEKAVSLAVEIGDGGDFKLVENRGGDAKEKVLAKGRAVQSASIEPSRYEPVASTIDHTIGEEAVYALFWQWGYQYGPGMRLIKKIEQTENAFLIRIHAKPTCEAEQTGLDPFILDCMFQGVFYAGHVLGDLLQNRFLYVPISIKRLTLLSDVTGDCYAVIEKADVHITAESDIRLSFNAYDMQGKQILAVDTIYFRRVRRDFLSLSAHKQDSLETKPRQARHDTTLLLPTALQYFKAVFAEALGQPGGNMGDDARFQSIGVDSLINQDIVERLAKVFPELPSTILFEYTSIRQLLGYFVKNHESKLSEVLGLPLLETVESNPPEVKPPLPASAAELAWVASASKHDAGSAETASFEPIAIIGFSGRFPQSPNLDALWENLKQGNNCISQVPPERWDYKDYFDPEKQKGKSYTQWGGFLEGFDEFDPLFFNVTPKQAQLMDPQQRIFLQAAWSSIEDAGYTRASLPKNTGVFVGATTNTYGLWDVRQSQADSPHCPDTDLYDIANRVSYFCDFQGPSMSVDSACSSSLSCVHLAVQSLRQKECEMAIVGGVSLTLHPHRVVQFCQKNMLSTENYCHPFGEGKGGFVDGEGVAAIVLKPLTQAIKDRDPIYALIRGTAVNSGGRTGGYTVPSPRAQARLVSKAIEQAGVSPRTISYVETHGTGTTLGDPIEIEGLTQAFRQHTDANQFCAIGSVKSNLGHLIAAAGISGLLKVLLQMRHRTLVPSLNATPANAKIPFAKTPFYVQQQVAEWKAEYPRRAGVSSFGVGGSNAHVILEEYVPPVASAQPESGACLIVLSAKNRDRLLAYVRKFLDFLPLRLGRINLHNIAYTLQVGREAMEERLALVVSDMRELVYALEQVLADAKPQDVDCFQGNTEAAKKSQMLPLEGEAGTAYLKVLLEKRQLASLAQLWVQGVDVEWHGLYPGLDSPAAPRRISLPDYPYARQRYWLPQNNPPSAVRLGGIRTDLHPLLDSVDFVRSFALDQGMAFQKTLSQAHWVVKDHQVNGQLVLPGAAYLEIAWAAAAQIHPEPLKINDMVWQEALAMSASEAKIQVLLAKQADGIAFQVQSSANGATPKTHAYGQLAALENASPDRLPLQDIQSRCQETVEPQTLYAEFLASGIQYGPAFQCITRLQKNSHEALAFLRVPDRLSEDFGQYRLHPALMDAALQTALALRDDKSSPQLPFMVEEVAAYRPLSMNMMAYARKIEAQRADVYLLDETGQVCARFKNAIFQQAKDPLGDFFYVPHWVEEPPVQASQTIVDGLQQTILAFLPPPDDSDAALRVVEALRRHYAGCHIIPLREAEFDANAFPQIHRIYFLAGLLNHIPDQHDLRQLETIQTFSVHAMHRIVKTLARSVHAEAPLWFSVLTAQIHNVQADVEVFPWVAGLAGLTKTLIKEYPHWHINRLSMNPAELLRDETVLASMLAEPRHTGAEEVALHQGRRYVRQMDQARLAPVAQMPLRQRGVYLIAGGLGGVGQQLSEYLAEHIQARLILLGRTPLDSARQAQVTRIEQKGAEVLYVPTDLISWTQTQAAVAQGLARFGQIHGVFNSAIVLRDKALENMSADDFLTVYDTKMLGSVHLCLALEAQKLDFILFFSSILSIIGNPGQGNYVAGGTFQDAFSHYLNQCRDYPVQVVNWGYWGTVGIVASEDYQRRMGNQGMGSIQPGEGMEAIKRILAHRSEQAVAIKASRPLQEKMNVNPTKPQAGSDLASPALLENLTAVLNPPVQAEANLFRFQEGYRVLKQFAHQLLLASFQNMDILDAAKPGAVPPRFNRFYQAACRLLEGISRTAPLESADAQARQAQIALQYPEVRAYLHLLVHCVEHYPALFREEILPTQVMFPGSSMEKVEGIYKNTPVSDYFNALSAHTARTFVEVRKKMLKDGEKIRILEIGAGTGGTSASVLEAIRPYAGQLEYVYTDVSNFFIVHGKKHFAEHYPFMAFQLLDIAKNLTGQGLQAGSFDVVLATNVLHATPDIKTTLGNVHSLLKPHGWVILNEMTQAQDVLTLTFGLLDGWWLYEDGQCRIPDSPLLTPQTWQRLFKAAGFQQFETLGPAATGLDLAQHVMVAEKAGQAQQVIVRQPTATWQMLSESPASIEDAPANRPRPVRDAVAAQLAIPSPAAIAASAKDEELEQKLLDVVLGCVEAASGIRGQDIDEDKPFSEYGIDSITGIDLINELNKTLGISLSKTALFDYTTVAALAAHIAQGHGGGRPAQQAEAGTPAVFQALPGLASTIGPHCLHYGFAAQGNGVRGEEAFLNYRITVEGNNCIRDHVIYGQYIMPSDAYLEMLYIGTRRLFGSAVGLQVENFDIKFPMMTVPGVPLDCQLQLTPGVNGNRFAIQSRKANQPDAYKVSVDGHFRELAAPTSVNREFRQVWEQFDSAVSPTEIYTPDAILKVGPSYQTIQKIHIQGKTAVSQLKRSVEGEQLRHQFVLEPSIVDGLFATGLYFASFLSGNQKNFFIPVLIDRIQVFQELHGDLYYGLAKAATVKDEHIVLDLALIDAQGNEALAFQGFHLQKILAEDLKKNAQAQAESAASPDAGDKQMNIAIIGMAGRFPLADGVDEYWQNLVQGRNCVTEVPPDRWDIDEHYDPDPGKRDKTYSKWGGFLKDIDRFDSLFFQVSGKEAELADPQQRIFLEDCWHTLEDAGYSDVSLSGVKLGVYAGATKGDYQTRMHHEEGAAIEGFSFPGNEPSVMAARISYFLNLKGPSIAVNTACSSSLVAINLACQSLLAGESDMALAGGIHICTTPFFYKLTSKSGMLSPTGQCRAFDNDADGFVPGEASAAILLKPLGKALQDGDHIYGVIRGIGVNQDGKTNGMTAPSSVSQTELEISVYQNYGIAADSINYIETHGTGTKLGDPIEIEALTGAFRKFTQNKQFCPIGSVKTNIGHTAYAAGVSSVIKVLLSLKHRKIVPSLHCERLNEYVNFEDSPFYVNRQLQDWVVPDGGIRRAAISSFGISGTNCHLVIDEPPTQANSDREQPRPGFLVPVSAKTAAAFAQKCADLRHWLARDGQSARLANIAYTLQVGRSHFAYRAAFLVRDKHELTAYLGSASLNPKRQTASRDTKRQGQQLVLLIQENAGRPAGSAYLDQLQQLGELYEQGFTPDWHQLYAAGEGLRRLPLPTYPFERERFWIPQTAIDPPAPRTASEAFHPLLDKIHPGLSLVEGLTYEKTFKASDWLLQHHQVGGKGVLPGVAYLEMARAALALSVDQPFLLSRIVWAKPLVVERQTTVRIVLRQAHGPHYSFAVQGVEGDLHSSGEYVLSAPPVAPPMSDRVQVLCTAGLPQLGRQQLYAQLQSVGVHHGGALQCVQKIYLGQGEALAELALDAEWDSQCQPYKFSPALLDGCLQLGAAFILNQADGGGRVKGLLPHTVETVEYLALPTPKSYAHLEKLGPMRFNLSLLDARGQVCLRLREVFYQTQKDTLGNFFYVPRWLATPPAENEPVWQPGRTVLFISTGHETSVRLQESLVQAHIADSIWDIRLAAHTERRDERGWEADYSQPQAIARCLQAGGFPCPDIVYFMGGIQNYPPASLLDEQLRDSQQIGVLSLLRLVKALGQMQWLHNRVQLRVLTEGAHAIHAHEQTNPLVGSLFGLAKTIAKEYPQLQVSCVDFRKTEAMAPLAAQIQAEPFTDLGRETALRFGERFVLTLASLELPPAEQTVFRHQGVYLILGGAGGIGFAFSCYLAEQVQARIVWIGRSAADAGVRDKIGAVAARGGQALYLQADASDLGALRQAIALARNHFGRIHGVVHSALVLRDKSIANMDESLFLEALAPKVQGSVNLHKALDGEPLDFFLFFSSGESFTCYAGQSNYAAACTFKDAFARHLQNSVHYPVKVINWGYWGSVGVVSSAAYRQQLAARGVYSIDPEEGMEVIERFIASPLGQVVPIKASQAHLRDMGVQLYGQAEAFAPEAQPEAVEPVPEPDGANFAEKVEDFVKTIFAEALKIRKSRIDPQASFDVYGMDSLVIISVLQAFESHMGKLPVATLYQHNTIASLAAYFTEHHREALLATLGMACGGAVPAIASTTEQIAPTQPGISTEATNHDIAIIGISGKYPMAEDVEQFWQNLKQGKNCIREVPKERWDWQDYYSSDKYKVGAIYSKWGGFIDDVDMFDPLFFSISPNEARLMDPQERLFVETAWTALEDAGYTRQSLARQTVGVFVGAMHADYESLAGEQWSVGNTVTAHSSFWSLANRISYLFDFDGPSLAVDTACSSSLTALHLAYESFAHGECDLAIAGGVNLILHPKHYLRLSASTMMTQGNQCKSFGADADGFVGGEGVGAVLLKPLQQAEADGDHIYGIIKASSMNAGGKTSGYTVPNPNAQSKVIGRALRRSAIDPNTVNYVEAHGTGTAIGDPIEISALTQAYQSLGVQRRQQCAIGSVKSNIGHLESAAGLAGLTKVLLQMKHKTLLPSLHSASLNPHIAFADTPFYVQQTLTEWQPVTVSGKRHPRRAGLSSFGAGGTNHHVIVEEYPQPETVPAQGAALGPWVFPLSAKSCERLLVYAKRFLRFLQTLPVDPESLSHTLQQGREAMPERLALVFSTQAGLLDMLGQWIDGQEHGRPSHIKGVFQGTAQAEEQPLQPWAEAHGQAQVTAQAWVSGQMVDWQGLHINRSPNAAPLQRISLPTYPFQKERYWMPTVTAKPAMPTALFVDAPHPSKERSTAKLSVAVIGAGPAGLATAKCLIEDGHAPTVFEKTDRIGGIWCFRDGHQGGPYRSVRLQTSKFTSLFSDFPPPESMSIFPGVSELNQYLNDYAGHFQLRPHIQLETALESLAHDGGGWHLTLRKADGGLHTQSFDAVSICIGNFWQPKTVYYPGIEVFQGERLHSANYHSPEIFRGKRVLIIGNGVSGMDIAVDAAGEAAQVVMSLRSKKMIIPRMFGFTTNDGSISPVKRLIINRQRTEDILQEWRASIPQHMACLESADLLPTFPVKESVLLVSCDFPRVASEGKILFKPEVRAVSASQCEFQDGSREAIDIIVDCTGYEETSFPFLPPSIKADELYKHQFHPDHPRLCFIGRKHASLSVIPTMELEARWFSKVLSGACKLPGADAMREAIRNDRRKESKRGQLFPSIDSAQQNMWLAEQIGAFPSPVKDWGLYWRLINMPAIPTMYRLVGPNLWPEAERFLQALQQKLYINKNDPRIEAMKFALLTKLGRDNLDIMVKLGHILPSDKARALGEQSIEKERLELVRSTTKDELA</sequence>
<dbReference type="Gene3D" id="3.40.50.720">
    <property type="entry name" value="NAD(P)-binding Rossmann-like Domain"/>
    <property type="match status" value="2"/>
</dbReference>
<feature type="active site" description="Proton acceptor; for dehydratase activity" evidence="15">
    <location>
        <position position="4179"/>
    </location>
</feature>
<dbReference type="PROSITE" id="PS51257">
    <property type="entry name" value="PROKAR_LIPOPROTEIN"/>
    <property type="match status" value="1"/>
</dbReference>
<dbReference type="PANTHER" id="PTHR43775">
    <property type="entry name" value="FATTY ACID SYNTHASE"/>
    <property type="match status" value="1"/>
</dbReference>
<dbReference type="Gene3D" id="3.10.129.110">
    <property type="entry name" value="Polyketide synthase dehydratase"/>
    <property type="match status" value="4"/>
</dbReference>
<dbReference type="InterPro" id="IPR057326">
    <property type="entry name" value="KR_dom"/>
</dbReference>
<name>A0A2W4R853_9GAMM</name>
<dbReference type="Gene3D" id="1.10.1200.10">
    <property type="entry name" value="ACP-like"/>
    <property type="match status" value="3"/>
</dbReference>
<dbReference type="InterPro" id="IPR000960">
    <property type="entry name" value="Flavin_mOase"/>
</dbReference>
<keyword evidence="13" id="KW-0511">Multifunctional enzyme</keyword>
<keyword evidence="11" id="KW-0274">FAD</keyword>
<dbReference type="GO" id="GO:0050661">
    <property type="term" value="F:NADP binding"/>
    <property type="evidence" value="ECO:0007669"/>
    <property type="project" value="InterPro"/>
</dbReference>
<dbReference type="Pfam" id="PF16197">
    <property type="entry name" value="KAsynt_C_assoc"/>
    <property type="match status" value="1"/>
</dbReference>
<evidence type="ECO:0000256" key="9">
    <source>
        <dbReference type="ARBA" id="ARBA00022679"/>
    </source>
</evidence>
<proteinExistence type="inferred from homology"/>
<comment type="pathway">
    <text evidence="3">Lipid metabolism; fatty acid biosynthesis.</text>
</comment>
<dbReference type="InterPro" id="IPR020807">
    <property type="entry name" value="PKS_DH"/>
</dbReference>
<keyword evidence="8" id="KW-0285">Flavoprotein</keyword>
<dbReference type="InterPro" id="IPR014031">
    <property type="entry name" value="Ketoacyl_synth_C"/>
</dbReference>
<keyword evidence="6" id="KW-0963">Cytoplasm</keyword>
<dbReference type="InterPro" id="IPR014030">
    <property type="entry name" value="Ketoacyl_synth_N"/>
</dbReference>
<dbReference type="InterPro" id="IPR016039">
    <property type="entry name" value="Thiolase-like"/>
</dbReference>
<dbReference type="InterPro" id="IPR049551">
    <property type="entry name" value="PKS_DH_C"/>
</dbReference>
<feature type="domain" description="PKS/mFAS DH" evidence="18">
    <location>
        <begin position="3236"/>
        <end position="3519"/>
    </location>
</feature>
<evidence type="ECO:0000256" key="14">
    <source>
        <dbReference type="ARBA" id="ARBA00054155"/>
    </source>
</evidence>
<dbReference type="InterPro" id="IPR020841">
    <property type="entry name" value="PKS_Beta-ketoAc_synthase_dom"/>
</dbReference>
<comment type="similarity">
    <text evidence="4">Belongs to the short-chain dehydrogenases/reductases (SDR) family.</text>
</comment>
<dbReference type="CDD" id="cd08953">
    <property type="entry name" value="KR_2_SDR_x"/>
    <property type="match status" value="2"/>
</dbReference>
<gene>
    <name evidence="19" type="ORF">DM484_13100</name>
</gene>
<dbReference type="Proteomes" id="UP000249396">
    <property type="component" value="Unassembled WGS sequence"/>
</dbReference>
<feature type="domain" description="Ketosynthase family 3 (KS3)" evidence="17">
    <location>
        <begin position="5040"/>
        <end position="5469"/>
    </location>
</feature>
<dbReference type="SMART" id="SM00823">
    <property type="entry name" value="PKS_PP"/>
    <property type="match status" value="3"/>
</dbReference>
<dbReference type="InterPro" id="IPR054514">
    <property type="entry name" value="RhiE-like_linker"/>
</dbReference>
<dbReference type="InterPro" id="IPR036736">
    <property type="entry name" value="ACP-like_sf"/>
</dbReference>
<dbReference type="FunFam" id="3.40.47.10:FF:000019">
    <property type="entry name" value="Polyketide synthase type I"/>
    <property type="match status" value="4"/>
</dbReference>
<dbReference type="Pfam" id="PF08659">
    <property type="entry name" value="KR"/>
    <property type="match status" value="2"/>
</dbReference>
<dbReference type="Gene3D" id="1.10.1240.100">
    <property type="match status" value="4"/>
</dbReference>
<comment type="pathway">
    <text evidence="2">Antibiotic biosynthesis.</text>
</comment>
<feature type="region of interest" description="N-terminal hotdog fold" evidence="15">
    <location>
        <begin position="3236"/>
        <end position="3361"/>
    </location>
</feature>
<feature type="domain" description="PKS/mFAS DH" evidence="18">
    <location>
        <begin position="4147"/>
        <end position="4422"/>
    </location>
</feature>
<dbReference type="CDD" id="cd02440">
    <property type="entry name" value="AdoMet_MTases"/>
    <property type="match status" value="1"/>
</dbReference>
<dbReference type="EMBL" id="QJPH01000321">
    <property type="protein sequence ID" value="PZN78309.1"/>
    <property type="molecule type" value="Genomic_DNA"/>
</dbReference>
<feature type="domain" description="Ketosynthase family 3 (KS3)" evidence="17">
    <location>
        <begin position="8"/>
        <end position="433"/>
    </location>
</feature>
<dbReference type="InterPro" id="IPR020806">
    <property type="entry name" value="PKS_PP-bd"/>
</dbReference>
<evidence type="ECO:0000256" key="3">
    <source>
        <dbReference type="ARBA" id="ARBA00005194"/>
    </source>
</evidence>
<feature type="domain" description="Carrier" evidence="16">
    <location>
        <begin position="3122"/>
        <end position="3203"/>
    </location>
</feature>
<dbReference type="Gene3D" id="3.40.47.10">
    <property type="match status" value="4"/>
</dbReference>
<evidence type="ECO:0000256" key="7">
    <source>
        <dbReference type="ARBA" id="ARBA00022553"/>
    </source>
</evidence>
<evidence type="ECO:0000256" key="4">
    <source>
        <dbReference type="ARBA" id="ARBA00006484"/>
    </source>
</evidence>
<dbReference type="Pfam" id="PF14765">
    <property type="entry name" value="PS-DH"/>
    <property type="match status" value="4"/>
</dbReference>
<evidence type="ECO:0008006" key="21">
    <source>
        <dbReference type="Google" id="ProtNLM"/>
    </source>
</evidence>
<feature type="active site" description="Proton acceptor; for dehydratase activity" evidence="15">
    <location>
        <position position="3268"/>
    </location>
</feature>
<dbReference type="SMART" id="SM00825">
    <property type="entry name" value="PKS_KS"/>
    <property type="match status" value="4"/>
</dbReference>
<feature type="region of interest" description="N-terminal hotdog fold" evidence="15">
    <location>
        <begin position="922"/>
        <end position="1041"/>
    </location>
</feature>
<dbReference type="SUPFAM" id="SSF53901">
    <property type="entry name" value="Thiolase-like"/>
    <property type="match status" value="4"/>
</dbReference>
<dbReference type="InterPro" id="IPR013968">
    <property type="entry name" value="PKS_KR"/>
</dbReference>
<keyword evidence="7" id="KW-0597">Phosphoprotein</keyword>
<evidence type="ECO:0000313" key="19">
    <source>
        <dbReference type="EMBL" id="PZN78309.1"/>
    </source>
</evidence>
<organism evidence="19 20">
    <name type="scientific">Candidatus Methylumidiphilus alinenensis</name>
    <dbReference type="NCBI Taxonomy" id="2202197"/>
    <lineage>
        <taxon>Bacteria</taxon>
        <taxon>Pseudomonadati</taxon>
        <taxon>Pseudomonadota</taxon>
        <taxon>Gammaproteobacteria</taxon>
        <taxon>Methylococcales</taxon>
        <taxon>Candidatus Methylumidiphilus</taxon>
    </lineage>
</organism>
<dbReference type="PROSITE" id="PS50075">
    <property type="entry name" value="CARRIER"/>
    <property type="match status" value="2"/>
</dbReference>
<comment type="function">
    <text evidence="14">Involved in production of the polyketide antibiotic thailandamide.</text>
</comment>
<dbReference type="CDD" id="cd00833">
    <property type="entry name" value="PKS"/>
    <property type="match status" value="4"/>
</dbReference>
<evidence type="ECO:0000259" key="17">
    <source>
        <dbReference type="PROSITE" id="PS52004"/>
    </source>
</evidence>
<feature type="region of interest" description="C-terminal hotdog fold" evidence="15">
    <location>
        <begin position="4279"/>
        <end position="4422"/>
    </location>
</feature>
<feature type="active site" description="Proton donor; for dehydratase activity" evidence="15">
    <location>
        <position position="4340"/>
    </location>
</feature>
<dbReference type="PROSITE" id="PS52004">
    <property type="entry name" value="KS3_2"/>
    <property type="match status" value="4"/>
</dbReference>
<feature type="region of interest" description="N-terminal hotdog fold" evidence="15">
    <location>
        <begin position="1963"/>
        <end position="2085"/>
    </location>
</feature>
<feature type="domain" description="Ketosynthase family 3 (KS3)" evidence="17">
    <location>
        <begin position="3538"/>
        <end position="3964"/>
    </location>
</feature>
<dbReference type="GO" id="GO:0006633">
    <property type="term" value="P:fatty acid biosynthetic process"/>
    <property type="evidence" value="ECO:0007669"/>
    <property type="project" value="UniProtKB-UniPathway"/>
</dbReference>
<protein>
    <recommendedName>
        <fullName evidence="21">Polyketide synthase</fullName>
    </recommendedName>
</protein>
<dbReference type="Pfam" id="PF02801">
    <property type="entry name" value="Ketoacyl-synt_C"/>
    <property type="match status" value="4"/>
</dbReference>
<dbReference type="InterPro" id="IPR020946">
    <property type="entry name" value="Flavin_mOase-like"/>
</dbReference>
<dbReference type="InterPro" id="IPR042104">
    <property type="entry name" value="PKS_dehydratase_sf"/>
</dbReference>
<keyword evidence="12" id="KW-0560">Oxidoreductase</keyword>
<feature type="region of interest" description="C-terminal hotdog fold" evidence="15">
    <location>
        <begin position="3375"/>
        <end position="3519"/>
    </location>
</feature>
<dbReference type="InterPro" id="IPR006162">
    <property type="entry name" value="Ppantetheine_attach_site"/>
</dbReference>
<evidence type="ECO:0000256" key="6">
    <source>
        <dbReference type="ARBA" id="ARBA00022490"/>
    </source>
</evidence>
<dbReference type="InterPro" id="IPR036188">
    <property type="entry name" value="FAD/NAD-bd_sf"/>
</dbReference>
<dbReference type="InterPro" id="IPR032821">
    <property type="entry name" value="PKS_assoc"/>
</dbReference>
<dbReference type="InterPro" id="IPR050091">
    <property type="entry name" value="PKS_NRPS_Biosynth_Enz"/>
</dbReference>
<reference evidence="19 20" key="1">
    <citation type="journal article" date="2018" name="Aquat. Microb. Ecol.">
        <title>Gammaproteobacterial methanotrophs dominate.</title>
        <authorList>
            <person name="Rissanen A.J."/>
            <person name="Saarenheimo J."/>
            <person name="Tiirola M."/>
            <person name="Peura S."/>
            <person name="Aalto S.L."/>
            <person name="Karvinen A."/>
            <person name="Nykanen H."/>
        </authorList>
    </citation>
    <scope>NUCLEOTIDE SEQUENCE [LARGE SCALE GENOMIC DNA]</scope>
    <source>
        <strain evidence="19">AMbin10</strain>
    </source>
</reference>
<dbReference type="InterPro" id="IPR049552">
    <property type="entry name" value="PKS_DH_N"/>
</dbReference>
<evidence type="ECO:0000256" key="1">
    <source>
        <dbReference type="ARBA" id="ARBA00004496"/>
    </source>
</evidence>
<comment type="caution">
    <text evidence="15">Lacks conserved residue(s) required for the propagation of feature annotation.</text>
</comment>
<feature type="region of interest" description="C-terminal hotdog fold" evidence="15">
    <location>
        <begin position="1053"/>
        <end position="1201"/>
    </location>
</feature>
<feature type="active site" description="Proton donor; for dehydratase activity" evidence="15">
    <location>
        <position position="3434"/>
    </location>
</feature>
<evidence type="ECO:0000256" key="2">
    <source>
        <dbReference type="ARBA" id="ARBA00004792"/>
    </source>
</evidence>
<dbReference type="GO" id="GO:0004315">
    <property type="term" value="F:3-oxoacyl-[acyl-carrier-protein] synthase activity"/>
    <property type="evidence" value="ECO:0007669"/>
    <property type="project" value="InterPro"/>
</dbReference>
<evidence type="ECO:0000256" key="12">
    <source>
        <dbReference type="ARBA" id="ARBA00023002"/>
    </source>
</evidence>
<keyword evidence="10" id="KW-0677">Repeat</keyword>
<dbReference type="Pfam" id="PF21089">
    <property type="entry name" value="PKS_DH_N"/>
    <property type="match status" value="3"/>
</dbReference>
<evidence type="ECO:0000256" key="10">
    <source>
        <dbReference type="ARBA" id="ARBA00022737"/>
    </source>
</evidence>
<evidence type="ECO:0000313" key="20">
    <source>
        <dbReference type="Proteomes" id="UP000249396"/>
    </source>
</evidence>
<dbReference type="InterPro" id="IPR049900">
    <property type="entry name" value="PKS_mFAS_DH"/>
</dbReference>
<feature type="domain" description="PKS/mFAS DH" evidence="18">
    <location>
        <begin position="922"/>
        <end position="1201"/>
    </location>
</feature>
<dbReference type="GO" id="GO:0004499">
    <property type="term" value="F:N,N-dimethylaniline monooxygenase activity"/>
    <property type="evidence" value="ECO:0007669"/>
    <property type="project" value="InterPro"/>
</dbReference>
<feature type="region of interest" description="C-terminal hotdog fold" evidence="15">
    <location>
        <begin position="2099"/>
        <end position="2236"/>
    </location>
</feature>
<dbReference type="Pfam" id="PF00743">
    <property type="entry name" value="FMO-like"/>
    <property type="match status" value="1"/>
</dbReference>
<evidence type="ECO:0000256" key="13">
    <source>
        <dbReference type="ARBA" id="ARBA00023268"/>
    </source>
</evidence>
<dbReference type="InterPro" id="IPR029063">
    <property type="entry name" value="SAM-dependent_MTases_sf"/>
</dbReference>
<keyword evidence="5" id="KW-0596">Phosphopantetheine</keyword>
<dbReference type="InterPro" id="IPR036291">
    <property type="entry name" value="NAD(P)-bd_dom_sf"/>
</dbReference>
<comment type="subcellular location">
    <subcellularLocation>
        <location evidence="1">Cytoplasm</location>
    </subcellularLocation>
</comment>
<dbReference type="InterPro" id="IPR018201">
    <property type="entry name" value="Ketoacyl_synth_AS"/>
</dbReference>
<comment type="caution">
    <text evidence="19">The sequence shown here is derived from an EMBL/GenBank/DDBJ whole genome shotgun (WGS) entry which is preliminary data.</text>
</comment>
<dbReference type="Pfam" id="PF22336">
    <property type="entry name" value="RhiE-like_linker"/>
    <property type="match status" value="3"/>
</dbReference>
<evidence type="ECO:0000259" key="18">
    <source>
        <dbReference type="PROSITE" id="PS52019"/>
    </source>
</evidence>
<feature type="domain" description="PKS/mFAS DH" evidence="18">
    <location>
        <begin position="1963"/>
        <end position="2236"/>
    </location>
</feature>
<dbReference type="SMART" id="SM00822">
    <property type="entry name" value="PKS_KR"/>
    <property type="match status" value="2"/>
</dbReference>
<dbReference type="InterPro" id="IPR013217">
    <property type="entry name" value="Methyltransf_12"/>
</dbReference>
<accession>A0A2W4R853</accession>